<feature type="compositionally biased region" description="Polar residues" evidence="1">
    <location>
        <begin position="88"/>
        <end position="100"/>
    </location>
</feature>
<evidence type="ECO:0000256" key="1">
    <source>
        <dbReference type="SAM" id="MobiDB-lite"/>
    </source>
</evidence>
<accession>A0A8X6MV01</accession>
<proteinExistence type="predicted"/>
<evidence type="ECO:0000313" key="2">
    <source>
        <dbReference type="EMBL" id="GFS79485.1"/>
    </source>
</evidence>
<reference evidence="2" key="1">
    <citation type="submission" date="2020-08" db="EMBL/GenBank/DDBJ databases">
        <title>Multicomponent nature underlies the extraordinary mechanical properties of spider dragline silk.</title>
        <authorList>
            <person name="Kono N."/>
            <person name="Nakamura H."/>
            <person name="Mori M."/>
            <person name="Yoshida Y."/>
            <person name="Ohtoshi R."/>
            <person name="Malay A.D."/>
            <person name="Moran D.A.P."/>
            <person name="Tomita M."/>
            <person name="Numata K."/>
            <person name="Arakawa K."/>
        </authorList>
    </citation>
    <scope>NUCLEOTIDE SEQUENCE</scope>
</reference>
<dbReference type="AlphaFoldDB" id="A0A8X6MV01"/>
<feature type="compositionally biased region" description="Low complexity" evidence="1">
    <location>
        <begin position="73"/>
        <end position="84"/>
    </location>
</feature>
<name>A0A8X6MV01_NEPPI</name>
<protein>
    <submittedName>
        <fullName evidence="2">Uncharacterized protein</fullName>
    </submittedName>
</protein>
<dbReference type="Proteomes" id="UP000887013">
    <property type="component" value="Unassembled WGS sequence"/>
</dbReference>
<gene>
    <name evidence="2" type="ORF">NPIL_69001</name>
</gene>
<comment type="caution">
    <text evidence="2">The sequence shown here is derived from an EMBL/GenBank/DDBJ whole genome shotgun (WGS) entry which is preliminary data.</text>
</comment>
<sequence>MSYLYQHWYVLCHRCPIQGAILGFSKQLTPPVPLEAPHHRDSKPWEIEHCPVSVLQSQRVSSLAGDSRLEYTPSLPHPSHLSHLGNVGDTSPTHILSGTE</sequence>
<dbReference type="EMBL" id="BMAW01051271">
    <property type="protein sequence ID" value="GFS79485.1"/>
    <property type="molecule type" value="Genomic_DNA"/>
</dbReference>
<feature type="region of interest" description="Disordered" evidence="1">
    <location>
        <begin position="68"/>
        <end position="100"/>
    </location>
</feature>
<evidence type="ECO:0000313" key="3">
    <source>
        <dbReference type="Proteomes" id="UP000887013"/>
    </source>
</evidence>
<keyword evidence="3" id="KW-1185">Reference proteome</keyword>
<organism evidence="2 3">
    <name type="scientific">Nephila pilipes</name>
    <name type="common">Giant wood spider</name>
    <name type="synonym">Nephila maculata</name>
    <dbReference type="NCBI Taxonomy" id="299642"/>
    <lineage>
        <taxon>Eukaryota</taxon>
        <taxon>Metazoa</taxon>
        <taxon>Ecdysozoa</taxon>
        <taxon>Arthropoda</taxon>
        <taxon>Chelicerata</taxon>
        <taxon>Arachnida</taxon>
        <taxon>Araneae</taxon>
        <taxon>Araneomorphae</taxon>
        <taxon>Entelegynae</taxon>
        <taxon>Araneoidea</taxon>
        <taxon>Nephilidae</taxon>
        <taxon>Nephila</taxon>
    </lineage>
</organism>